<dbReference type="EMBL" id="CAJRGZ010000022">
    <property type="protein sequence ID" value="CAG5175385.1"/>
    <property type="molecule type" value="Genomic_DNA"/>
</dbReference>
<evidence type="ECO:0000313" key="1">
    <source>
        <dbReference type="EMBL" id="CAG5175385.1"/>
    </source>
</evidence>
<comment type="caution">
    <text evidence="1">The sequence shown here is derived from an EMBL/GenBank/DDBJ whole genome shotgun (WGS) entry which is preliminary data.</text>
</comment>
<evidence type="ECO:0000313" key="2">
    <source>
        <dbReference type="Proteomes" id="UP000676310"/>
    </source>
</evidence>
<organism evidence="1 2">
    <name type="scientific">Alternaria atra</name>
    <dbReference type="NCBI Taxonomy" id="119953"/>
    <lineage>
        <taxon>Eukaryota</taxon>
        <taxon>Fungi</taxon>
        <taxon>Dikarya</taxon>
        <taxon>Ascomycota</taxon>
        <taxon>Pezizomycotina</taxon>
        <taxon>Dothideomycetes</taxon>
        <taxon>Pleosporomycetidae</taxon>
        <taxon>Pleosporales</taxon>
        <taxon>Pleosporineae</taxon>
        <taxon>Pleosporaceae</taxon>
        <taxon>Alternaria</taxon>
        <taxon>Alternaria sect. Ulocladioides</taxon>
    </lineage>
</organism>
<proteinExistence type="predicted"/>
<keyword evidence="2" id="KW-1185">Reference proteome</keyword>
<dbReference type="AlphaFoldDB" id="A0A8J2IF60"/>
<accession>A0A8J2IF60</accession>
<dbReference type="GeneID" id="67020137"/>
<protein>
    <submittedName>
        <fullName evidence="1">Uncharacterized protein</fullName>
    </submittedName>
</protein>
<dbReference type="RefSeq" id="XP_043171632.1">
    <property type="nucleotide sequence ID" value="XM_043315697.1"/>
</dbReference>
<name>A0A8J2IF60_9PLEO</name>
<sequence length="136" mass="15619">MRFEGSAWLSIRARCAALYARRRFMIFSSCTATAENLTKWVPLAVMIYKDTRLSSALESHVLAVRLSTTIGRKVIIPRRIDVRESQVIAVGCKGRISDWILSTTLSLYTRRAWSLLWKIIDKRLDGHTTYVGRRLC</sequence>
<gene>
    <name evidence="1" type="ORF">ALTATR162_LOCUS8068</name>
</gene>
<reference evidence="1" key="1">
    <citation type="submission" date="2021-05" db="EMBL/GenBank/DDBJ databases">
        <authorList>
            <person name="Stam R."/>
        </authorList>
    </citation>
    <scope>NUCLEOTIDE SEQUENCE</scope>
    <source>
        <strain evidence="1">CS162</strain>
    </source>
</reference>
<dbReference type="Proteomes" id="UP000676310">
    <property type="component" value="Unassembled WGS sequence"/>
</dbReference>